<evidence type="ECO:0000256" key="1">
    <source>
        <dbReference type="SAM" id="MobiDB-lite"/>
    </source>
</evidence>
<dbReference type="EMBL" id="JAUPFM010000016">
    <property type="protein sequence ID" value="KAK2826613.1"/>
    <property type="molecule type" value="Genomic_DNA"/>
</dbReference>
<name>A0AA88S2Q4_CHASR</name>
<feature type="region of interest" description="Disordered" evidence="1">
    <location>
        <begin position="129"/>
        <end position="186"/>
    </location>
</feature>
<proteinExistence type="predicted"/>
<feature type="compositionally biased region" description="Basic and acidic residues" evidence="1">
    <location>
        <begin position="29"/>
        <end position="45"/>
    </location>
</feature>
<evidence type="ECO:0000313" key="3">
    <source>
        <dbReference type="Proteomes" id="UP001187415"/>
    </source>
</evidence>
<gene>
    <name evidence="2" type="ORF">Q5P01_020827</name>
</gene>
<feature type="compositionally biased region" description="Low complexity" evidence="1">
    <location>
        <begin position="129"/>
        <end position="146"/>
    </location>
</feature>
<feature type="compositionally biased region" description="Basic residues" evidence="1">
    <location>
        <begin position="17"/>
        <end position="28"/>
    </location>
</feature>
<comment type="caution">
    <text evidence="2">The sequence shown here is derived from an EMBL/GenBank/DDBJ whole genome shotgun (WGS) entry which is preliminary data.</text>
</comment>
<sequence>MDAAHSPAGQQLLHGHSSARKAGRIVRKPKADVDHRRPAGCRRDTLTTAAWNSEPRGAERGPTSAEIRSRRPCVILGEVGTVRADRCRRWRRSAAHVLTEDVAAAVGQRTPEPRRLITAAAAAAAASPAGAAATAGPHPASSSPGGETNKRHAASHRTDGSENGLRKPAGVVGVFSGSGSGSASVP</sequence>
<feature type="region of interest" description="Disordered" evidence="1">
    <location>
        <begin position="1"/>
        <end position="66"/>
    </location>
</feature>
<protein>
    <submittedName>
        <fullName evidence="2">Uncharacterized protein</fullName>
    </submittedName>
</protein>
<evidence type="ECO:0000313" key="2">
    <source>
        <dbReference type="EMBL" id="KAK2826613.1"/>
    </source>
</evidence>
<organism evidence="2 3">
    <name type="scientific">Channa striata</name>
    <name type="common">Snakehead murrel</name>
    <name type="synonym">Ophicephalus striatus</name>
    <dbReference type="NCBI Taxonomy" id="64152"/>
    <lineage>
        <taxon>Eukaryota</taxon>
        <taxon>Metazoa</taxon>
        <taxon>Chordata</taxon>
        <taxon>Craniata</taxon>
        <taxon>Vertebrata</taxon>
        <taxon>Euteleostomi</taxon>
        <taxon>Actinopterygii</taxon>
        <taxon>Neopterygii</taxon>
        <taxon>Teleostei</taxon>
        <taxon>Neoteleostei</taxon>
        <taxon>Acanthomorphata</taxon>
        <taxon>Anabantaria</taxon>
        <taxon>Anabantiformes</taxon>
        <taxon>Channoidei</taxon>
        <taxon>Channidae</taxon>
        <taxon>Channa</taxon>
    </lineage>
</organism>
<feature type="compositionally biased region" description="Low complexity" evidence="1">
    <location>
        <begin position="169"/>
        <end position="186"/>
    </location>
</feature>
<reference evidence="2" key="1">
    <citation type="submission" date="2023-07" db="EMBL/GenBank/DDBJ databases">
        <title>Chromosome-level Genome Assembly of Striped Snakehead (Channa striata).</title>
        <authorList>
            <person name="Liu H."/>
        </authorList>
    </citation>
    <scope>NUCLEOTIDE SEQUENCE</scope>
    <source>
        <strain evidence="2">Gz</strain>
        <tissue evidence="2">Muscle</tissue>
    </source>
</reference>
<keyword evidence="3" id="KW-1185">Reference proteome</keyword>
<dbReference type="Proteomes" id="UP001187415">
    <property type="component" value="Unassembled WGS sequence"/>
</dbReference>
<accession>A0AA88S2Q4</accession>
<dbReference type="AlphaFoldDB" id="A0AA88S2Q4"/>